<organism evidence="3 4">
    <name type="scientific">Serendipita indica (strain DSM 11827)</name>
    <name type="common">Root endophyte fungus</name>
    <name type="synonym">Piriformospora indica</name>
    <dbReference type="NCBI Taxonomy" id="1109443"/>
    <lineage>
        <taxon>Eukaryota</taxon>
        <taxon>Fungi</taxon>
        <taxon>Dikarya</taxon>
        <taxon>Basidiomycota</taxon>
        <taxon>Agaricomycotina</taxon>
        <taxon>Agaricomycetes</taxon>
        <taxon>Sebacinales</taxon>
        <taxon>Serendipitaceae</taxon>
        <taxon>Serendipita</taxon>
    </lineage>
</organism>
<dbReference type="PROSITE" id="PS50137">
    <property type="entry name" value="DS_RBD"/>
    <property type="match status" value="1"/>
</dbReference>
<protein>
    <recommendedName>
        <fullName evidence="2">DRBM domain-containing protein</fullName>
    </recommendedName>
</protein>
<comment type="caution">
    <text evidence="3">The sequence shown here is derived from an EMBL/GenBank/DDBJ whole genome shotgun (WGS) entry which is preliminary data.</text>
</comment>
<evidence type="ECO:0000313" key="4">
    <source>
        <dbReference type="Proteomes" id="UP000007148"/>
    </source>
</evidence>
<reference evidence="3 4" key="1">
    <citation type="journal article" date="2011" name="PLoS Pathog.">
        <title>Endophytic Life Strategies Decoded by Genome and Transcriptome Analyses of the Mutualistic Root Symbiont Piriformospora indica.</title>
        <authorList>
            <person name="Zuccaro A."/>
            <person name="Lahrmann U."/>
            <person name="Guldener U."/>
            <person name="Langen G."/>
            <person name="Pfiffi S."/>
            <person name="Biedenkopf D."/>
            <person name="Wong P."/>
            <person name="Samans B."/>
            <person name="Grimm C."/>
            <person name="Basiewicz M."/>
            <person name="Murat C."/>
            <person name="Martin F."/>
            <person name="Kogel K.H."/>
        </authorList>
    </citation>
    <scope>NUCLEOTIDE SEQUENCE [LARGE SCALE GENOMIC DNA]</scope>
    <source>
        <strain evidence="3 4">DSM 11827</strain>
    </source>
</reference>
<sequence length="375" mass="41828">MSHRETLNEIKQRHNLNLVYQDEVTGLSHAQVWLGTWRLNGGVVIGHASETSRVAAKEEASRLAIQSLSVPKCISKDTVREETAKRLKGTTRTTPGASTVLQPMTVSYAMNCPGFRSVSRDASVGSYYSNSYPGCWEGKTEFLTQMGSTFGYLNNKAFIQRGYKAPQSSMNHLFSSLSSISIPKNKPDAVNVMRWPYSFDHRLDWRQISIPVQAGFAVVIGQQTKRGFNKRPQNLRISCNIITDALEPKKSLLSRLFFRCRLTRAFARLADDLTLHRKCTIPSGCMLGAHAPYRIRSRCAKLLQGGSECLAIGNLIRRHGSGSSVVGLNFEWHTGWYSQGFNNPPRSFMGVPNSSGWYSEAKAALLKLRNDGFRA</sequence>
<dbReference type="AlphaFoldDB" id="G4TPU4"/>
<proteinExistence type="predicted"/>
<evidence type="ECO:0000256" key="1">
    <source>
        <dbReference type="PROSITE-ProRule" id="PRU00266"/>
    </source>
</evidence>
<evidence type="ECO:0000259" key="2">
    <source>
        <dbReference type="PROSITE" id="PS50137"/>
    </source>
</evidence>
<dbReference type="Proteomes" id="UP000007148">
    <property type="component" value="Unassembled WGS sequence"/>
</dbReference>
<evidence type="ECO:0000313" key="3">
    <source>
        <dbReference type="EMBL" id="CCA73337.1"/>
    </source>
</evidence>
<dbReference type="InterPro" id="IPR014720">
    <property type="entry name" value="dsRBD_dom"/>
</dbReference>
<dbReference type="HOGENOM" id="CLU_737919_0_0_1"/>
<keyword evidence="4" id="KW-1185">Reference proteome</keyword>
<accession>G4TPU4</accession>
<dbReference type="Gene3D" id="3.30.160.20">
    <property type="match status" value="1"/>
</dbReference>
<dbReference type="EMBL" id="CAFZ01000218">
    <property type="protein sequence ID" value="CCA73337.1"/>
    <property type="molecule type" value="Genomic_DNA"/>
</dbReference>
<name>G4TPU4_SERID</name>
<dbReference type="SUPFAM" id="SSF54768">
    <property type="entry name" value="dsRNA-binding domain-like"/>
    <property type="match status" value="1"/>
</dbReference>
<keyword evidence="1" id="KW-0694">RNA-binding</keyword>
<gene>
    <name evidence="3" type="ORF">PIIN_07292</name>
</gene>
<feature type="domain" description="DRBM" evidence="2">
    <location>
        <begin position="2"/>
        <end position="70"/>
    </location>
</feature>
<dbReference type="InParanoid" id="G4TPU4"/>
<dbReference type="GO" id="GO:0003723">
    <property type="term" value="F:RNA binding"/>
    <property type="evidence" value="ECO:0007669"/>
    <property type="project" value="UniProtKB-UniRule"/>
</dbReference>